<reference evidence="2" key="1">
    <citation type="journal article" date="2023" name="BMC Genomics">
        <title>Chromosome-level genome assemblies of Cutaneotrichosporon spp. (Trichosporonales, Basidiomycota) reveal imbalanced evolution between nucleotide sequences and chromosome synteny.</title>
        <authorList>
            <person name="Kobayashi Y."/>
            <person name="Kayamori A."/>
            <person name="Aoki K."/>
            <person name="Shiwa Y."/>
            <person name="Matsutani M."/>
            <person name="Fujita N."/>
            <person name="Sugita T."/>
            <person name="Iwasaki W."/>
            <person name="Tanaka N."/>
            <person name="Takashima M."/>
        </authorList>
    </citation>
    <scope>NUCLEOTIDE SEQUENCE</scope>
    <source>
        <strain evidence="2">HIS016</strain>
    </source>
</reference>
<dbReference type="Proteomes" id="UP001222932">
    <property type="component" value="Unassembled WGS sequence"/>
</dbReference>
<evidence type="ECO:0000313" key="2">
    <source>
        <dbReference type="EMBL" id="GMK59032.1"/>
    </source>
</evidence>
<dbReference type="InterPro" id="IPR000073">
    <property type="entry name" value="AB_hydrolase_1"/>
</dbReference>
<dbReference type="EMBL" id="BTCM01000007">
    <property type="protein sequence ID" value="GMK59032.1"/>
    <property type="molecule type" value="Genomic_DNA"/>
</dbReference>
<comment type="caution">
    <text evidence="2">The sequence shown here is derived from an EMBL/GenBank/DDBJ whole genome shotgun (WGS) entry which is preliminary data.</text>
</comment>
<organism evidence="2 3">
    <name type="scientific">Cutaneotrichosporon spelunceum</name>
    <dbReference type="NCBI Taxonomy" id="1672016"/>
    <lineage>
        <taxon>Eukaryota</taxon>
        <taxon>Fungi</taxon>
        <taxon>Dikarya</taxon>
        <taxon>Basidiomycota</taxon>
        <taxon>Agaricomycotina</taxon>
        <taxon>Tremellomycetes</taxon>
        <taxon>Trichosporonales</taxon>
        <taxon>Trichosporonaceae</taxon>
        <taxon>Cutaneotrichosporon</taxon>
    </lineage>
</organism>
<dbReference type="InterPro" id="IPR052897">
    <property type="entry name" value="Sec-Metab_Biosynth_Hydrolase"/>
</dbReference>
<reference evidence="2" key="2">
    <citation type="submission" date="2023-06" db="EMBL/GenBank/DDBJ databases">
        <authorList>
            <person name="Kobayashi Y."/>
            <person name="Kayamori A."/>
            <person name="Aoki K."/>
            <person name="Shiwa Y."/>
            <person name="Fujita N."/>
            <person name="Sugita T."/>
            <person name="Iwasaki W."/>
            <person name="Tanaka N."/>
            <person name="Takashima M."/>
        </authorList>
    </citation>
    <scope>NUCLEOTIDE SEQUENCE</scope>
    <source>
        <strain evidence="2">HIS016</strain>
    </source>
</reference>
<dbReference type="AlphaFoldDB" id="A0AAD3YEI6"/>
<dbReference type="Gene3D" id="3.40.50.1820">
    <property type="entry name" value="alpha/beta hydrolase"/>
    <property type="match status" value="1"/>
</dbReference>
<protein>
    <recommendedName>
        <fullName evidence="1">AB hydrolase-1 domain-containing protein</fullName>
    </recommendedName>
</protein>
<dbReference type="PANTHER" id="PTHR37017">
    <property type="entry name" value="AB HYDROLASE-1 DOMAIN-CONTAINING PROTEIN-RELATED"/>
    <property type="match status" value="1"/>
</dbReference>
<accession>A0AAD3YEI6</accession>
<feature type="domain" description="AB hydrolase-1" evidence="1">
    <location>
        <begin position="6"/>
        <end position="239"/>
    </location>
</feature>
<gene>
    <name evidence="2" type="ORF">CspeluHIS016_0700470</name>
</gene>
<evidence type="ECO:0000259" key="1">
    <source>
        <dbReference type="Pfam" id="PF12697"/>
    </source>
</evidence>
<dbReference type="Pfam" id="PF12697">
    <property type="entry name" value="Abhydrolase_6"/>
    <property type="match status" value="1"/>
</dbReference>
<keyword evidence="3" id="KW-1185">Reference proteome</keyword>
<dbReference type="SUPFAM" id="SSF53474">
    <property type="entry name" value="alpha/beta-Hydrolases"/>
    <property type="match status" value="1"/>
</dbReference>
<proteinExistence type="predicted"/>
<dbReference type="PANTHER" id="PTHR37017:SF3">
    <property type="entry name" value="AB HYDROLASE-1 DOMAIN-CONTAINING PROTEIN"/>
    <property type="match status" value="1"/>
</dbReference>
<dbReference type="InterPro" id="IPR029058">
    <property type="entry name" value="AB_hydrolase_fold"/>
</dbReference>
<sequence>MAKPTLVLVPGCWYPVATFDKLVAALAARGYKSVVVALPSSTSGSPTASFLDDINAVRHAIEAATADGDVVVIAHSYGGLPAHSAARGLTLGSPTPSASGGKVIGFVLLASGFTITGMAFLDPTGGVPPPQWRANTESGFAELLVDPVDMFFHDLPPEEGKMWASRLGKQSLRALAEGGEHAYSSWKEVPNYYVVTLQDHGLPPAMQRMIIGMAAEADVTVREVEAGHSPMLSVPEETAGIIDEAASEFVAKRSRE</sequence>
<name>A0AAD3YEI6_9TREE</name>
<evidence type="ECO:0000313" key="3">
    <source>
        <dbReference type="Proteomes" id="UP001222932"/>
    </source>
</evidence>